<evidence type="ECO:0000313" key="2">
    <source>
        <dbReference type="Proteomes" id="UP000266693"/>
    </source>
</evidence>
<reference evidence="1 2" key="1">
    <citation type="submission" date="2018-08" db="EMBL/GenBank/DDBJ databases">
        <title>The multiple taxonomic identification of Sphingomonas gilva.</title>
        <authorList>
            <person name="Zhu D."/>
            <person name="Zheng S."/>
        </authorList>
    </citation>
    <scope>NUCLEOTIDE SEQUENCE [LARGE SCALE GENOMIC DNA]</scope>
    <source>
        <strain evidence="1 2">ZDH117</strain>
    </source>
</reference>
<dbReference type="Proteomes" id="UP000266693">
    <property type="component" value="Unassembled WGS sequence"/>
</dbReference>
<accession>A0A396RKW0</accession>
<dbReference type="OrthoDB" id="9803810at2"/>
<comment type="caution">
    <text evidence="1">The sequence shown here is derived from an EMBL/GenBank/DDBJ whole genome shotgun (WGS) entry which is preliminary data.</text>
</comment>
<evidence type="ECO:0000313" key="1">
    <source>
        <dbReference type="EMBL" id="RHW16870.1"/>
    </source>
</evidence>
<proteinExistence type="predicted"/>
<dbReference type="AlphaFoldDB" id="A0A396RKW0"/>
<protein>
    <submittedName>
        <fullName evidence="1">DUF2274 domain-containing protein</fullName>
    </submittedName>
</protein>
<gene>
    <name evidence="1" type="ORF">D1610_14270</name>
</gene>
<dbReference type="Pfam" id="PF10038">
    <property type="entry name" value="DUF2274"/>
    <property type="match status" value="1"/>
</dbReference>
<sequence>MVDLKLPKLPDRTPVKLAITVPPDLHRALTDYAAIYNDAYGQSEPVAELIPHMLASFLASDRGFAKARDSLTKTGKNDG</sequence>
<organism evidence="1 2">
    <name type="scientific">Sphingomonas gilva</name>
    <dbReference type="NCBI Taxonomy" id="2305907"/>
    <lineage>
        <taxon>Bacteria</taxon>
        <taxon>Pseudomonadati</taxon>
        <taxon>Pseudomonadota</taxon>
        <taxon>Alphaproteobacteria</taxon>
        <taxon>Sphingomonadales</taxon>
        <taxon>Sphingomonadaceae</taxon>
        <taxon>Sphingomonas</taxon>
    </lineage>
</organism>
<dbReference type="InterPro" id="IPR018733">
    <property type="entry name" value="DUF2274"/>
</dbReference>
<name>A0A396RKW0_9SPHN</name>
<dbReference type="EMBL" id="QWLV01000007">
    <property type="protein sequence ID" value="RHW16870.1"/>
    <property type="molecule type" value="Genomic_DNA"/>
</dbReference>
<keyword evidence="2" id="KW-1185">Reference proteome</keyword>